<organism evidence="1 2">
    <name type="scientific">Perkinsus olseni</name>
    <name type="common">Perkinsus atlanticus</name>
    <dbReference type="NCBI Taxonomy" id="32597"/>
    <lineage>
        <taxon>Eukaryota</taxon>
        <taxon>Sar</taxon>
        <taxon>Alveolata</taxon>
        <taxon>Perkinsozoa</taxon>
        <taxon>Perkinsea</taxon>
        <taxon>Perkinsida</taxon>
        <taxon>Perkinsidae</taxon>
        <taxon>Perkinsus</taxon>
    </lineage>
</organism>
<protein>
    <recommendedName>
        <fullName evidence="3">MULE transposase domain-containing protein</fullName>
    </recommendedName>
</protein>
<reference evidence="1 2" key="1">
    <citation type="submission" date="2020-04" db="EMBL/GenBank/DDBJ databases">
        <title>Perkinsus olseni comparative genomics.</title>
        <authorList>
            <person name="Bogema D.R."/>
        </authorList>
    </citation>
    <scope>NUCLEOTIDE SEQUENCE [LARGE SCALE GENOMIC DNA]</scope>
    <source>
        <strain evidence="1">00978-12</strain>
    </source>
</reference>
<dbReference type="Proteomes" id="UP000541610">
    <property type="component" value="Unassembled WGS sequence"/>
</dbReference>
<dbReference type="AlphaFoldDB" id="A0A7J6MZR9"/>
<comment type="caution">
    <text evidence="1">The sequence shown here is derived from an EMBL/GenBank/DDBJ whole genome shotgun (WGS) entry which is preliminary data.</text>
</comment>
<evidence type="ECO:0000313" key="1">
    <source>
        <dbReference type="EMBL" id="KAF4677103.1"/>
    </source>
</evidence>
<proteinExistence type="predicted"/>
<name>A0A7J6MZR9_PEROL</name>
<dbReference type="EMBL" id="JABANP010001015">
    <property type="protein sequence ID" value="KAF4677103.1"/>
    <property type="molecule type" value="Genomic_DNA"/>
</dbReference>
<accession>A0A7J6MZR9</accession>
<evidence type="ECO:0000313" key="2">
    <source>
        <dbReference type="Proteomes" id="UP000541610"/>
    </source>
</evidence>
<evidence type="ECO:0008006" key="3">
    <source>
        <dbReference type="Google" id="ProtNLM"/>
    </source>
</evidence>
<sequence>MFVQFNDEAEGLAVFAADECIRRWDEVEMLFIDSSFFIIPHGFAQTLAVTGAIGNQFIQPAYALLSGKSETTYRLALRELGRAVNFTARVYHASTTHVRKPRRGHLMSGFAEFCMKKTRKMQAQGSNGRIHLKS</sequence>
<gene>
    <name evidence="1" type="ORF">FOZ60_000346</name>
</gene>